<sequence length="198" mass="22406">MELHDPYRAPATFPTPPALPRAVPDAGAYAQPISDAAAYYSPSSMKMVTLSLTTLGLYPVYWFWRNWQAIKRETGGTQWPWARALFSPLWAYLCFSQLRDAASNRRRDLAFAPGLLALTYFLLNLASRLPNAGWLLALFAFVPLLPVNSLLRRYHQDERVDMAQMDRFSALHILVTVVGGLFLLLLFIVMAMNPEVSR</sequence>
<name>A0ABY9YFM8_9GAMM</name>
<evidence type="ECO:0008006" key="4">
    <source>
        <dbReference type="Google" id="ProtNLM"/>
    </source>
</evidence>
<reference evidence="2 3" key="1">
    <citation type="submission" date="2022-12" db="EMBL/GenBank/DDBJ databases">
        <title>Two new species, Stenotrophomonas aracearum and Stenotrophomonas oahuensis, isolated from Anthurium (Araceae family) in Hawaii.</title>
        <authorList>
            <person name="Chunag S.C."/>
            <person name="Dobhal S."/>
            <person name="Alvarez A."/>
            <person name="Arif M."/>
        </authorList>
    </citation>
    <scope>NUCLEOTIDE SEQUENCE [LARGE SCALE GENOMIC DNA]</scope>
    <source>
        <strain evidence="2 3">A5588</strain>
    </source>
</reference>
<feature type="transmembrane region" description="Helical" evidence="1">
    <location>
        <begin position="132"/>
        <end position="151"/>
    </location>
</feature>
<keyword evidence="1" id="KW-0472">Membrane</keyword>
<accession>A0ABY9YFM8</accession>
<gene>
    <name evidence="2" type="ORF">PDM28_05015</name>
</gene>
<organism evidence="2 3">
    <name type="scientific">Stenotrophomonas aracearum</name>
    <dbReference type="NCBI Taxonomy" id="3003272"/>
    <lineage>
        <taxon>Bacteria</taxon>
        <taxon>Pseudomonadati</taxon>
        <taxon>Pseudomonadota</taxon>
        <taxon>Gammaproteobacteria</taxon>
        <taxon>Lysobacterales</taxon>
        <taxon>Lysobacteraceae</taxon>
        <taxon>Stenotrophomonas</taxon>
    </lineage>
</organism>
<protein>
    <recommendedName>
        <fullName evidence="4">DUF4234 domain-containing protein</fullName>
    </recommendedName>
</protein>
<keyword evidence="1" id="KW-1133">Transmembrane helix</keyword>
<evidence type="ECO:0000313" key="3">
    <source>
        <dbReference type="Proteomes" id="UP001305421"/>
    </source>
</evidence>
<dbReference type="EMBL" id="CP115543">
    <property type="protein sequence ID" value="WNH49677.1"/>
    <property type="molecule type" value="Genomic_DNA"/>
</dbReference>
<dbReference type="RefSeq" id="WP_311184009.1">
    <property type="nucleotide sequence ID" value="NZ_CP115543.1"/>
</dbReference>
<feature type="transmembrane region" description="Helical" evidence="1">
    <location>
        <begin position="109"/>
        <end position="126"/>
    </location>
</feature>
<dbReference type="Proteomes" id="UP001305421">
    <property type="component" value="Chromosome"/>
</dbReference>
<keyword evidence="3" id="KW-1185">Reference proteome</keyword>
<keyword evidence="1" id="KW-0812">Transmembrane</keyword>
<evidence type="ECO:0000313" key="2">
    <source>
        <dbReference type="EMBL" id="WNH49677.1"/>
    </source>
</evidence>
<feature type="transmembrane region" description="Helical" evidence="1">
    <location>
        <begin position="171"/>
        <end position="192"/>
    </location>
</feature>
<proteinExistence type="predicted"/>
<feature type="transmembrane region" description="Helical" evidence="1">
    <location>
        <begin position="47"/>
        <end position="64"/>
    </location>
</feature>
<evidence type="ECO:0000256" key="1">
    <source>
        <dbReference type="SAM" id="Phobius"/>
    </source>
</evidence>